<gene>
    <name evidence="2" type="ORF">M409DRAFT_61365</name>
</gene>
<reference evidence="2" key="1">
    <citation type="journal article" date="2020" name="Stud. Mycol.">
        <title>101 Dothideomycetes genomes: a test case for predicting lifestyles and emergence of pathogens.</title>
        <authorList>
            <person name="Haridas S."/>
            <person name="Albert R."/>
            <person name="Binder M."/>
            <person name="Bloem J."/>
            <person name="Labutti K."/>
            <person name="Salamov A."/>
            <person name="Andreopoulos B."/>
            <person name="Baker S."/>
            <person name="Barry K."/>
            <person name="Bills G."/>
            <person name="Bluhm B."/>
            <person name="Cannon C."/>
            <person name="Castanera R."/>
            <person name="Culley D."/>
            <person name="Daum C."/>
            <person name="Ezra D."/>
            <person name="Gonzalez J."/>
            <person name="Henrissat B."/>
            <person name="Kuo A."/>
            <person name="Liang C."/>
            <person name="Lipzen A."/>
            <person name="Lutzoni F."/>
            <person name="Magnuson J."/>
            <person name="Mondo S."/>
            <person name="Nolan M."/>
            <person name="Ohm R."/>
            <person name="Pangilinan J."/>
            <person name="Park H.-J."/>
            <person name="Ramirez L."/>
            <person name="Alfaro M."/>
            <person name="Sun H."/>
            <person name="Tritt A."/>
            <person name="Yoshinaga Y."/>
            <person name="Zwiers L.-H."/>
            <person name="Turgeon B."/>
            <person name="Goodwin S."/>
            <person name="Spatafora J."/>
            <person name="Crous P."/>
            <person name="Grigoriev I."/>
        </authorList>
    </citation>
    <scope>NUCLEOTIDE SEQUENCE</scope>
    <source>
        <strain evidence="2">ATCC 36951</strain>
    </source>
</reference>
<protein>
    <submittedName>
        <fullName evidence="2">Uncharacterized protein</fullName>
    </submittedName>
</protein>
<accession>A0A6A6BVF4</accession>
<dbReference type="OrthoDB" id="440424at2759"/>
<dbReference type="AlphaFoldDB" id="A0A6A6BVF4"/>
<name>A0A6A6BVF4_ZASCE</name>
<dbReference type="RefSeq" id="XP_033659666.1">
    <property type="nucleotide sequence ID" value="XM_033814725.1"/>
</dbReference>
<proteinExistence type="predicted"/>
<evidence type="ECO:0000313" key="2">
    <source>
        <dbReference type="EMBL" id="KAF2158777.1"/>
    </source>
</evidence>
<organism evidence="2 3">
    <name type="scientific">Zasmidium cellare ATCC 36951</name>
    <dbReference type="NCBI Taxonomy" id="1080233"/>
    <lineage>
        <taxon>Eukaryota</taxon>
        <taxon>Fungi</taxon>
        <taxon>Dikarya</taxon>
        <taxon>Ascomycota</taxon>
        <taxon>Pezizomycotina</taxon>
        <taxon>Dothideomycetes</taxon>
        <taxon>Dothideomycetidae</taxon>
        <taxon>Mycosphaerellales</taxon>
        <taxon>Mycosphaerellaceae</taxon>
        <taxon>Zasmidium</taxon>
    </lineage>
</organism>
<keyword evidence="3" id="KW-1185">Reference proteome</keyword>
<feature type="transmembrane region" description="Helical" evidence="1">
    <location>
        <begin position="105"/>
        <end position="130"/>
    </location>
</feature>
<sequence>MTDQGRATFEAAKAMFGHMAIGLNDLEWRQLPSAVTEHLKMNPGTTTLQLSCLLVIVIPGVMATPALLGLGFGSGGPMAGWLAAAFQSMYGTPLAFSTLQSAAMGGWGVAIVNSIIQASATVVGIVTEVLRWKSKN</sequence>
<dbReference type="Proteomes" id="UP000799537">
    <property type="component" value="Unassembled WGS sequence"/>
</dbReference>
<keyword evidence="1" id="KW-0812">Transmembrane</keyword>
<dbReference type="GeneID" id="54567997"/>
<evidence type="ECO:0000256" key="1">
    <source>
        <dbReference type="SAM" id="Phobius"/>
    </source>
</evidence>
<dbReference type="EMBL" id="ML993649">
    <property type="protein sequence ID" value="KAF2158777.1"/>
    <property type="molecule type" value="Genomic_DNA"/>
</dbReference>
<dbReference type="Gene3D" id="6.10.110.10">
    <property type="match status" value="1"/>
</dbReference>
<feature type="transmembrane region" description="Helical" evidence="1">
    <location>
        <begin position="48"/>
        <end position="72"/>
    </location>
</feature>
<keyword evidence="1" id="KW-0472">Membrane</keyword>
<keyword evidence="1" id="KW-1133">Transmembrane helix</keyword>
<dbReference type="InterPro" id="IPR038213">
    <property type="entry name" value="IFI6/IFI27-like_sf"/>
</dbReference>
<evidence type="ECO:0000313" key="3">
    <source>
        <dbReference type="Proteomes" id="UP000799537"/>
    </source>
</evidence>